<dbReference type="EMBL" id="MU585527">
    <property type="protein sequence ID" value="KAI5608132.1"/>
    <property type="molecule type" value="Genomic_DNA"/>
</dbReference>
<evidence type="ECO:0000313" key="41">
    <source>
        <dbReference type="Proteomes" id="UP001205998"/>
    </source>
</evidence>
<evidence type="ECO:0000256" key="28">
    <source>
        <dbReference type="ARBA" id="ARBA00043673"/>
    </source>
</evidence>
<comment type="subcellular location">
    <subcellularLocation>
        <location evidence="1">Golgi apparatus</location>
        <location evidence="1">Golgi stack membrane</location>
        <topology evidence="1">Single-pass type II membrane protein</topology>
    </subcellularLocation>
    <subcellularLocation>
        <location evidence="2">Secreted</location>
    </subcellularLocation>
</comment>
<feature type="binding site" evidence="38">
    <location>
        <position position="127"/>
    </location>
    <ligand>
        <name>substrate</name>
    </ligand>
</feature>
<keyword evidence="6" id="KW-0964">Secreted</keyword>
<evidence type="ECO:0000256" key="21">
    <source>
        <dbReference type="ARBA" id="ARBA00041507"/>
    </source>
</evidence>
<evidence type="ECO:0000256" key="18">
    <source>
        <dbReference type="ARBA" id="ARBA00039106"/>
    </source>
</evidence>
<feature type="binding site" evidence="38">
    <location>
        <position position="246"/>
    </location>
    <ligand>
        <name>substrate</name>
    </ligand>
</feature>
<comment type="catalytic activity">
    <reaction evidence="28">
        <text>a ganglioside GA1 (d18:1(4E)) + CMP-N-acetyl-beta-neuraminate = a ganglioside GM1b (d18:1(4E)) + CMP + H(+)</text>
        <dbReference type="Rhea" id="RHEA:47560"/>
        <dbReference type="ChEBI" id="CHEBI:15378"/>
        <dbReference type="ChEBI" id="CHEBI:27938"/>
        <dbReference type="ChEBI" id="CHEBI:57812"/>
        <dbReference type="ChEBI" id="CHEBI:60377"/>
        <dbReference type="ChEBI" id="CHEBI:78568"/>
    </reaction>
    <physiologicalReaction direction="left-to-right" evidence="28">
        <dbReference type="Rhea" id="RHEA:47561"/>
    </physiologicalReaction>
</comment>
<evidence type="ECO:0000256" key="33">
    <source>
        <dbReference type="ARBA" id="ARBA00062545"/>
    </source>
</evidence>
<evidence type="ECO:0000256" key="16">
    <source>
        <dbReference type="ARBA" id="ARBA00023180"/>
    </source>
</evidence>
<dbReference type="Proteomes" id="UP001205998">
    <property type="component" value="Unassembled WGS sequence"/>
</dbReference>
<evidence type="ECO:0000256" key="29">
    <source>
        <dbReference type="ARBA" id="ARBA00043773"/>
    </source>
</evidence>
<feature type="binding site" evidence="38">
    <location>
        <position position="150"/>
    </location>
    <ligand>
        <name>substrate</name>
    </ligand>
</feature>
<evidence type="ECO:0000256" key="20">
    <source>
        <dbReference type="ARBA" id="ARBA00040101"/>
    </source>
</evidence>
<feature type="non-terminal residue" evidence="40">
    <location>
        <position position="1"/>
    </location>
</feature>
<comment type="caution">
    <text evidence="40">The sequence shown here is derived from an EMBL/GenBank/DDBJ whole genome shotgun (WGS) entry which is preliminary data.</text>
</comment>
<keyword evidence="41" id="KW-1185">Reference proteome</keyword>
<comment type="pathway">
    <text evidence="3">Protein modification; protein glycosylation.</text>
</comment>
<evidence type="ECO:0000256" key="25">
    <source>
        <dbReference type="ARBA" id="ARBA00042682"/>
    </source>
</evidence>
<keyword evidence="8" id="KW-0808">Transferase</keyword>
<evidence type="ECO:0000256" key="30">
    <source>
        <dbReference type="ARBA" id="ARBA00043816"/>
    </source>
</evidence>
<feature type="binding site" evidence="38">
    <location>
        <position position="210"/>
    </location>
    <ligand>
        <name>substrate</name>
    </ligand>
</feature>
<evidence type="ECO:0000256" key="6">
    <source>
        <dbReference type="ARBA" id="ARBA00022525"/>
    </source>
</evidence>
<dbReference type="EC" id="2.4.3.4" evidence="19"/>
<evidence type="ECO:0000256" key="26">
    <source>
        <dbReference type="ARBA" id="ARBA00042990"/>
    </source>
</evidence>
<dbReference type="GO" id="GO:0006629">
    <property type="term" value="P:lipid metabolic process"/>
    <property type="evidence" value="ECO:0007669"/>
    <property type="project" value="UniProtKB-KW"/>
</dbReference>
<keyword evidence="14" id="KW-0472">Membrane</keyword>
<evidence type="ECO:0000256" key="4">
    <source>
        <dbReference type="ARBA" id="ARBA00004934"/>
    </source>
</evidence>
<feature type="binding site" evidence="38">
    <location>
        <position position="250"/>
    </location>
    <ligand>
        <name>substrate</name>
    </ligand>
</feature>
<comment type="catalytic activity">
    <reaction evidence="31">
        <text>ganglioside GM1 (d18:1(4E)/18:0) + CMP-N-acetyl-beta-neuraminate = ganglioside GD1a (18:1(4E)/18:0) + CMP + H(+)</text>
        <dbReference type="Rhea" id="RHEA:48248"/>
        <dbReference type="ChEBI" id="CHEBI:15378"/>
        <dbReference type="ChEBI" id="CHEBI:57812"/>
        <dbReference type="ChEBI" id="CHEBI:60377"/>
        <dbReference type="ChEBI" id="CHEBI:73110"/>
        <dbReference type="ChEBI" id="CHEBI:90153"/>
    </reaction>
    <physiologicalReaction direction="left-to-right" evidence="31">
        <dbReference type="Rhea" id="RHEA:48249"/>
    </physiologicalReaction>
</comment>
<evidence type="ECO:0000256" key="22">
    <source>
        <dbReference type="ARBA" id="ARBA00041997"/>
    </source>
</evidence>
<evidence type="ECO:0000256" key="27">
    <source>
        <dbReference type="ARBA" id="ARBA00042991"/>
    </source>
</evidence>
<evidence type="ECO:0000256" key="38">
    <source>
        <dbReference type="PIRSR" id="PIRSR005557-1"/>
    </source>
</evidence>
<dbReference type="GO" id="GO:0003836">
    <property type="term" value="F:beta-galactoside (CMP) alpha-2,3-sialyltransferase activity"/>
    <property type="evidence" value="ECO:0007669"/>
    <property type="project" value="UniProtKB-EC"/>
</dbReference>
<dbReference type="GO" id="GO:0047288">
    <property type="term" value="F:beta-D-galactosyl-(1-&gt;3)-N-acetyl-beta-D-galactosaminide alpha-2,3- sialyltransferase"/>
    <property type="evidence" value="ECO:0007669"/>
    <property type="project" value="UniProtKB-EC"/>
</dbReference>
<dbReference type="PANTHER" id="PTHR46032:SF6">
    <property type="entry name" value="CMP-N-ACETYLNEURAMINATE-BETA-GALACTOSAMIDE-ALPHA-2,3-SIALYLTRANSFERASE 1"/>
    <property type="match status" value="1"/>
</dbReference>
<organism evidence="40 41">
    <name type="scientific">Silurus asotus</name>
    <name type="common">Amur catfish</name>
    <name type="synonym">Parasilurus asotus</name>
    <dbReference type="NCBI Taxonomy" id="30991"/>
    <lineage>
        <taxon>Eukaryota</taxon>
        <taxon>Metazoa</taxon>
        <taxon>Chordata</taxon>
        <taxon>Craniata</taxon>
        <taxon>Vertebrata</taxon>
        <taxon>Euteleostomi</taxon>
        <taxon>Actinopterygii</taxon>
        <taxon>Neopterygii</taxon>
        <taxon>Teleostei</taxon>
        <taxon>Ostariophysi</taxon>
        <taxon>Siluriformes</taxon>
        <taxon>Siluridae</taxon>
        <taxon>Silurus</taxon>
    </lineage>
</organism>
<dbReference type="InterPro" id="IPR001675">
    <property type="entry name" value="Glyco_trans_29"/>
</dbReference>
<accession>A0AAD5A1P8</accession>
<dbReference type="InterPro" id="IPR012163">
    <property type="entry name" value="Sialyl_trans"/>
</dbReference>
<feature type="binding site" evidence="38">
    <location>
        <position position="270"/>
    </location>
    <ligand>
        <name>substrate</name>
    </ligand>
</feature>
<dbReference type="EC" id="2.4.3.2" evidence="18"/>
<dbReference type="Pfam" id="PF00777">
    <property type="entry name" value="Glyco_transf_29"/>
    <property type="match status" value="1"/>
</dbReference>
<dbReference type="CDD" id="cd23966">
    <property type="entry name" value="GT29_ST3GAL1_2"/>
    <property type="match status" value="1"/>
</dbReference>
<evidence type="ECO:0000256" key="10">
    <source>
        <dbReference type="ARBA" id="ARBA00022968"/>
    </source>
</evidence>
<evidence type="ECO:0000256" key="7">
    <source>
        <dbReference type="ARBA" id="ARBA00022676"/>
    </source>
</evidence>
<comment type="catalytic activity">
    <reaction evidence="30">
        <text>a ganglioside GA1 + CMP-N-acetyl-beta-neuraminate = a ganglioside GM1b + CMP + H(+)</text>
        <dbReference type="Rhea" id="RHEA:48244"/>
        <dbReference type="ChEBI" id="CHEBI:15378"/>
        <dbReference type="ChEBI" id="CHEBI:57812"/>
        <dbReference type="ChEBI" id="CHEBI:60377"/>
        <dbReference type="ChEBI" id="CHEBI:88069"/>
        <dbReference type="ChEBI" id="CHEBI:90151"/>
    </reaction>
    <physiologicalReaction direction="left-to-right" evidence="30">
        <dbReference type="Rhea" id="RHEA:48245"/>
    </physiologicalReaction>
</comment>
<evidence type="ECO:0000256" key="23">
    <source>
        <dbReference type="ARBA" id="ARBA00042022"/>
    </source>
</evidence>
<dbReference type="AlphaFoldDB" id="A0AAD5A1P8"/>
<evidence type="ECO:0000256" key="37">
    <source>
        <dbReference type="ARBA" id="ARBA00082805"/>
    </source>
</evidence>
<proteinExistence type="inferred from homology"/>
<feature type="binding site" evidence="38">
    <location>
        <position position="294"/>
    </location>
    <ligand>
        <name>substrate</name>
    </ligand>
</feature>
<evidence type="ECO:0000256" key="15">
    <source>
        <dbReference type="ARBA" id="ARBA00023157"/>
    </source>
</evidence>
<dbReference type="InterPro" id="IPR038578">
    <property type="entry name" value="GT29-like_sf"/>
</dbReference>
<keyword evidence="11" id="KW-1133">Transmembrane helix</keyword>
<dbReference type="PANTHER" id="PTHR46032">
    <property type="entry name" value="ALPHA-2,3-SIALYLTRANSFERASE ST3GAL I ISOFORM X1"/>
    <property type="match status" value="1"/>
</dbReference>
<dbReference type="GO" id="GO:0005576">
    <property type="term" value="C:extracellular region"/>
    <property type="evidence" value="ECO:0007669"/>
    <property type="project" value="UniProtKB-SubCell"/>
</dbReference>
<evidence type="ECO:0000256" key="19">
    <source>
        <dbReference type="ARBA" id="ARBA00039107"/>
    </source>
</evidence>
<dbReference type="GO" id="GO:0032580">
    <property type="term" value="C:Golgi cisterna membrane"/>
    <property type="evidence" value="ECO:0007669"/>
    <property type="project" value="UniProtKB-SubCell"/>
</dbReference>
<evidence type="ECO:0000256" key="36">
    <source>
        <dbReference type="ARBA" id="ARBA00081332"/>
    </source>
</evidence>
<feature type="binding site" evidence="38">
    <location>
        <position position="279"/>
    </location>
    <ligand>
        <name>substrate</name>
    </ligand>
</feature>
<evidence type="ECO:0000256" key="8">
    <source>
        <dbReference type="ARBA" id="ARBA00022679"/>
    </source>
</evidence>
<evidence type="ECO:0000256" key="9">
    <source>
        <dbReference type="ARBA" id="ARBA00022692"/>
    </source>
</evidence>
<comment type="catalytic activity">
    <reaction evidence="17">
        <text>a beta-D-galactosyl-(1-&gt;3)-N-acetyl-alpha-D-galactosaminyl derivative + CMP-N-acetyl-beta-neuraminate = an N-acetyl-alpha-neuraminyl-(2-&gt;3)-beta-D-galactosyl-(1-&gt;3)-N-acetyl-alpha-D-galactosaminyl derivative + CMP + H(+)</text>
        <dbReference type="Rhea" id="RHEA:21616"/>
        <dbReference type="ChEBI" id="CHEBI:15378"/>
        <dbReference type="ChEBI" id="CHEBI:57812"/>
        <dbReference type="ChEBI" id="CHEBI:60377"/>
        <dbReference type="ChEBI" id="CHEBI:133470"/>
        <dbReference type="ChEBI" id="CHEBI:139596"/>
        <dbReference type="EC" id="2.4.3.4"/>
    </reaction>
    <physiologicalReaction direction="left-to-right" evidence="17">
        <dbReference type="Rhea" id="RHEA:21617"/>
    </physiologicalReaction>
</comment>
<evidence type="ECO:0000313" key="40">
    <source>
        <dbReference type="EMBL" id="KAI5608132.1"/>
    </source>
</evidence>
<feature type="binding site" evidence="38">
    <location>
        <position position="87"/>
    </location>
    <ligand>
        <name>substrate</name>
    </ligand>
</feature>
<evidence type="ECO:0000256" key="32">
    <source>
        <dbReference type="ARBA" id="ARBA00052027"/>
    </source>
</evidence>
<comment type="catalytic activity">
    <reaction evidence="32">
        <text>a globoside GalGb4Cer + CMP-N-acetyl-beta-neuraminate = a globoside MSGG + CMP + H(+)</text>
        <dbReference type="Rhea" id="RHEA:65372"/>
        <dbReference type="ChEBI" id="CHEBI:15378"/>
        <dbReference type="ChEBI" id="CHEBI:57812"/>
        <dbReference type="ChEBI" id="CHEBI:60377"/>
        <dbReference type="ChEBI" id="CHEBI:140623"/>
        <dbReference type="ChEBI" id="CHEBI:140691"/>
    </reaction>
    <physiologicalReaction direction="left-to-right" evidence="32">
        <dbReference type="Rhea" id="RHEA:65373"/>
    </physiologicalReaction>
</comment>
<dbReference type="InterPro" id="IPR051757">
    <property type="entry name" value="Beta-gal_alpha2-3_sialyltrans"/>
</dbReference>
<evidence type="ECO:0000256" key="12">
    <source>
        <dbReference type="ARBA" id="ARBA00023034"/>
    </source>
</evidence>
<feature type="non-terminal residue" evidence="40">
    <location>
        <position position="317"/>
    </location>
</feature>
<evidence type="ECO:0000256" key="35">
    <source>
        <dbReference type="ARBA" id="ARBA00081228"/>
    </source>
</evidence>
<comment type="pathway">
    <text evidence="4">Glycolipid biosynthesis.</text>
</comment>
<evidence type="ECO:0000256" key="11">
    <source>
        <dbReference type="ARBA" id="ARBA00022989"/>
    </source>
</evidence>
<keyword evidence="7" id="KW-0328">Glycosyltransferase</keyword>
<comment type="similarity">
    <text evidence="5">Belongs to the glycosyltransferase 29 family.</text>
</comment>
<protein>
    <recommendedName>
        <fullName evidence="20">CMP-N-acetylneuraminate-beta-galactosamide-alpha-2,3-sialyltransferase 1</fullName>
        <ecNumber evidence="18">2.4.3.2</ecNumber>
        <ecNumber evidence="19">2.4.3.4</ecNumber>
    </recommendedName>
    <alternativeName>
        <fullName evidence="34">CMP-N-acetylneuraminate-beta-galactosamide-alpha-2,3-sialyltransferase 2</fullName>
    </alternativeName>
    <alternativeName>
        <fullName evidence="27">Gal-NAc6S</fullName>
    </alternativeName>
    <alternativeName>
        <fullName evidence="24">Gal-beta-1,3-GalNAc-alpha-2,3-sialyltransferase</fullName>
    </alternativeName>
    <alternativeName>
        <fullName evidence="26">Monosialoganglioside sialyltransferase</fullName>
    </alternativeName>
    <alternativeName>
        <fullName evidence="22">ST3Gal I</fullName>
    </alternativeName>
    <alternativeName>
        <fullName evidence="35">ST3Gal II</fullName>
    </alternativeName>
    <alternativeName>
        <fullName evidence="23">ST3GalA.1</fullName>
    </alternativeName>
    <alternativeName>
        <fullName evidence="36">ST3GalA.2</fullName>
    </alternativeName>
    <alternativeName>
        <fullName evidence="21">ST3O</fullName>
    </alternativeName>
    <alternativeName>
        <fullName evidence="25">Sialyltransferase 4A</fullName>
    </alternativeName>
    <alternativeName>
        <fullName evidence="37">Sialyltransferase 4B</fullName>
    </alternativeName>
</protein>
<dbReference type="PIRSF" id="PIRSF005557">
    <property type="entry name" value="Sialyl_trans"/>
    <property type="match status" value="1"/>
</dbReference>
<keyword evidence="13" id="KW-0443">Lipid metabolism</keyword>
<keyword evidence="16" id="KW-0325">Glycoprotein</keyword>
<evidence type="ECO:0000256" key="1">
    <source>
        <dbReference type="ARBA" id="ARBA00004447"/>
    </source>
</evidence>
<keyword evidence="10" id="KW-0735">Signal-anchor</keyword>
<dbReference type="Gene3D" id="3.90.1480.20">
    <property type="entry name" value="Glycosyl transferase family 29"/>
    <property type="match status" value="1"/>
</dbReference>
<gene>
    <name evidence="40" type="ORF">C0J50_9625</name>
</gene>
<evidence type="ECO:0000256" key="14">
    <source>
        <dbReference type="ARBA" id="ARBA00023136"/>
    </source>
</evidence>
<evidence type="ECO:0000256" key="3">
    <source>
        <dbReference type="ARBA" id="ARBA00004922"/>
    </source>
</evidence>
<reference evidence="40" key="1">
    <citation type="submission" date="2018-07" db="EMBL/GenBank/DDBJ databases">
        <title>Comparative genomics of catfishes provides insights into carnivory and benthic adaptation.</title>
        <authorList>
            <person name="Zhang Y."/>
            <person name="Wang D."/>
            <person name="Peng Z."/>
            <person name="Zheng S."/>
            <person name="Shao F."/>
            <person name="Tao W."/>
        </authorList>
    </citation>
    <scope>NUCLEOTIDE SEQUENCE</scope>
    <source>
        <strain evidence="40">Chongqing</strain>
    </source>
</reference>
<dbReference type="GO" id="GO:0097503">
    <property type="term" value="P:sialylation"/>
    <property type="evidence" value="ECO:0007669"/>
    <property type="project" value="TreeGrafter"/>
</dbReference>
<evidence type="ECO:0000256" key="39">
    <source>
        <dbReference type="PIRSR" id="PIRSR005557-2"/>
    </source>
</evidence>
<evidence type="ECO:0000256" key="34">
    <source>
        <dbReference type="ARBA" id="ARBA00072809"/>
    </source>
</evidence>
<evidence type="ECO:0000256" key="17">
    <source>
        <dbReference type="ARBA" id="ARBA00036292"/>
    </source>
</evidence>
<evidence type="ECO:0000256" key="31">
    <source>
        <dbReference type="ARBA" id="ARBA00047509"/>
    </source>
</evidence>
<keyword evidence="15" id="KW-1015">Disulfide bond</keyword>
<keyword evidence="12" id="KW-0333">Golgi apparatus</keyword>
<comment type="catalytic activity">
    <reaction evidence="29">
        <text>a ganglioside GM1 (d18:1(4E)) + CMP-N-acetyl-beta-neuraminate = a ganglioside GD1a (d18:1(4E)) + CMP + H(+)</text>
        <dbReference type="Rhea" id="RHEA:18021"/>
        <dbReference type="ChEBI" id="CHEBI:15378"/>
        <dbReference type="ChEBI" id="CHEBI:57812"/>
        <dbReference type="ChEBI" id="CHEBI:60377"/>
        <dbReference type="ChEBI" id="CHEBI:77709"/>
        <dbReference type="ChEBI" id="CHEBI:78445"/>
        <dbReference type="EC" id="2.4.3.2"/>
    </reaction>
    <physiologicalReaction direction="left-to-right" evidence="29">
        <dbReference type="Rhea" id="RHEA:18022"/>
    </physiologicalReaction>
</comment>
<keyword evidence="9" id="KW-0812">Transmembrane</keyword>
<evidence type="ECO:0000256" key="2">
    <source>
        <dbReference type="ARBA" id="ARBA00004613"/>
    </source>
</evidence>
<evidence type="ECO:0000256" key="13">
    <source>
        <dbReference type="ARBA" id="ARBA00023098"/>
    </source>
</evidence>
<sequence length="317" mass="37324">RMKFKSRLIYVTMWTMFLCVFRVDFRYGLDDFFDFKAPKLCACMSCVTEPQEDPWFMERFDSRVPTLLNRTNSKLSALTHNWWMRLQPTRTVKLSDVVDPLFSLFRDEDHYNDSSPDRCRTCAVVGNSANLIRSHYGAIIDSHDFVFRMNHGPTKGYERDVGAKTTHRAMYPESSMNLANYTHLVLVPFKVLDLQWLISAFTTKNITRTYLRVKPTVKANKDKVMIINPEFMRYIYESWLKKQGKYPSTGFIMLMLAMHICDQVNVFGFGASSNGRWYHYFDHWHQPLVNSGVHRGGVEYELILKLEQQQRIKLYRG</sequence>
<name>A0AAD5A1P8_SILAS</name>
<dbReference type="FunFam" id="3.90.1480.20:FF:000002">
    <property type="entry name" value="CMP-N-acetylneuraminate-beta-galactosamide- alpha-2,3-sialyltransferase 2"/>
    <property type="match status" value="1"/>
</dbReference>
<evidence type="ECO:0000256" key="5">
    <source>
        <dbReference type="ARBA" id="ARBA00006003"/>
    </source>
</evidence>
<comment type="subunit">
    <text evidence="33">Homodimer; disulfide-linked. Homodimer formation occurs in the endoplasmic reticulum.</text>
</comment>
<feature type="disulfide bond" evidence="39">
    <location>
        <begin position="122"/>
        <end position="261"/>
    </location>
</feature>
<evidence type="ECO:0000256" key="24">
    <source>
        <dbReference type="ARBA" id="ARBA00042448"/>
    </source>
</evidence>